<accession>A0A6I9Z3V7</accession>
<dbReference type="Pfam" id="PF07654">
    <property type="entry name" value="C1-set"/>
    <property type="match status" value="1"/>
</dbReference>
<dbReference type="SMART" id="SM00406">
    <property type="entry name" value="IGv"/>
    <property type="match status" value="1"/>
</dbReference>
<keyword evidence="1" id="KW-0732">Signal</keyword>
<gene>
    <name evidence="7" type="primary">LOC106556100</name>
</gene>
<dbReference type="InterPro" id="IPR003597">
    <property type="entry name" value="Ig_C1-set"/>
</dbReference>
<protein>
    <submittedName>
        <fullName evidence="7">Signal-regulatory protein beta-1 isoform 3-like</fullName>
    </submittedName>
</protein>
<dbReference type="PROSITE" id="PS50835">
    <property type="entry name" value="IG_LIKE"/>
    <property type="match status" value="2"/>
</dbReference>
<feature type="domain" description="Ig-like" evidence="5">
    <location>
        <begin position="14"/>
        <end position="97"/>
    </location>
</feature>
<dbReference type="PANTHER" id="PTHR19971">
    <property type="entry name" value="SIGNAL-REGULATORY PROTEIN BETA"/>
    <property type="match status" value="1"/>
</dbReference>
<dbReference type="InterPro" id="IPR003599">
    <property type="entry name" value="Ig_sub"/>
</dbReference>
<evidence type="ECO:0000256" key="4">
    <source>
        <dbReference type="ARBA" id="ARBA00023319"/>
    </source>
</evidence>
<dbReference type="InterPro" id="IPR036179">
    <property type="entry name" value="Ig-like_dom_sf"/>
</dbReference>
<dbReference type="FunFam" id="2.60.40.10:FF:000295">
    <property type="entry name" value="Tyrosine-protein phosphatase non-receptor type substrate 1"/>
    <property type="match status" value="1"/>
</dbReference>
<dbReference type="Gene3D" id="2.60.40.10">
    <property type="entry name" value="Immunoglobulins"/>
    <property type="match status" value="2"/>
</dbReference>
<dbReference type="GeneID" id="106556100"/>
<keyword evidence="4" id="KW-0393">Immunoglobulin domain</keyword>
<dbReference type="RefSeq" id="XP_013930545.1">
    <property type="nucleotide sequence ID" value="XM_014075070.1"/>
</dbReference>
<dbReference type="Proteomes" id="UP000504617">
    <property type="component" value="Unplaced"/>
</dbReference>
<dbReference type="InterPro" id="IPR013106">
    <property type="entry name" value="Ig_V-set"/>
</dbReference>
<dbReference type="OrthoDB" id="6370831at2759"/>
<keyword evidence="6" id="KW-1185">Reference proteome</keyword>
<evidence type="ECO:0000256" key="2">
    <source>
        <dbReference type="ARBA" id="ARBA00023157"/>
    </source>
</evidence>
<proteinExistence type="predicted"/>
<evidence type="ECO:0000256" key="1">
    <source>
        <dbReference type="ARBA" id="ARBA00022729"/>
    </source>
</evidence>
<evidence type="ECO:0000313" key="7">
    <source>
        <dbReference type="RefSeq" id="XP_013930545.1"/>
    </source>
</evidence>
<keyword evidence="3" id="KW-0325">Glycoprotein</keyword>
<dbReference type="SMART" id="SM00409">
    <property type="entry name" value="IG"/>
    <property type="match status" value="1"/>
</dbReference>
<dbReference type="Pfam" id="PF07686">
    <property type="entry name" value="V-set"/>
    <property type="match status" value="1"/>
</dbReference>
<feature type="domain" description="Ig-like" evidence="5">
    <location>
        <begin position="123"/>
        <end position="218"/>
    </location>
</feature>
<dbReference type="InterPro" id="IPR013783">
    <property type="entry name" value="Ig-like_fold"/>
</dbReference>
<keyword evidence="2" id="KW-1015">Disulfide bond</keyword>
<dbReference type="AlphaFoldDB" id="A0A6I9Z3V7"/>
<reference evidence="7" key="1">
    <citation type="submission" date="2025-08" db="UniProtKB">
        <authorList>
            <consortium name="RefSeq"/>
        </authorList>
    </citation>
    <scope>IDENTIFICATION</scope>
    <source>
        <tissue evidence="7">Skeletal muscle</tissue>
    </source>
</reference>
<dbReference type="SMART" id="SM00408">
    <property type="entry name" value="IGc2"/>
    <property type="match status" value="1"/>
</dbReference>
<evidence type="ECO:0000256" key="3">
    <source>
        <dbReference type="ARBA" id="ARBA00023180"/>
    </source>
</evidence>
<dbReference type="SUPFAM" id="SSF48726">
    <property type="entry name" value="Immunoglobulin"/>
    <property type="match status" value="2"/>
</dbReference>
<dbReference type="InterPro" id="IPR003598">
    <property type="entry name" value="Ig_sub2"/>
</dbReference>
<organism evidence="6 7">
    <name type="scientific">Thamnophis sirtalis</name>
    <dbReference type="NCBI Taxonomy" id="35019"/>
    <lineage>
        <taxon>Eukaryota</taxon>
        <taxon>Metazoa</taxon>
        <taxon>Chordata</taxon>
        <taxon>Craniata</taxon>
        <taxon>Vertebrata</taxon>
        <taxon>Euteleostomi</taxon>
        <taxon>Lepidosauria</taxon>
        <taxon>Squamata</taxon>
        <taxon>Bifurcata</taxon>
        <taxon>Unidentata</taxon>
        <taxon>Episquamata</taxon>
        <taxon>Toxicofera</taxon>
        <taxon>Serpentes</taxon>
        <taxon>Colubroidea</taxon>
        <taxon>Colubridae</taxon>
        <taxon>Natricinae</taxon>
        <taxon>Thamnophis</taxon>
    </lineage>
</organism>
<sequence>MRLFLVSVVTGQNVKITQLPESISVKAGETITLECTVTGDNLPGSVRWFKGRDREQEIYSDKQRASNKVARVIPGSNTDFSIKIQNVRPEDAGTYYCNMFKTVSQGSMQFGGKGTLVSVIAMPVIIGLTGRITAGSRASFNCSAEGFFPREITVIWLKDGEEIPVAQTNIVGFERNETTLYRVDSMVEIPLGQENVSSQMTCQIQHTSLDSPLQQTFTLGGVPR</sequence>
<feature type="non-terminal residue" evidence="7">
    <location>
        <position position="224"/>
    </location>
</feature>
<dbReference type="KEGG" id="tsr:106556100"/>
<evidence type="ECO:0000259" key="5">
    <source>
        <dbReference type="PROSITE" id="PS50835"/>
    </source>
</evidence>
<dbReference type="SMART" id="SM00407">
    <property type="entry name" value="IGc1"/>
    <property type="match status" value="1"/>
</dbReference>
<name>A0A6I9Z3V7_9SAUR</name>
<dbReference type="InterPro" id="IPR007110">
    <property type="entry name" value="Ig-like_dom"/>
</dbReference>
<evidence type="ECO:0000313" key="6">
    <source>
        <dbReference type="Proteomes" id="UP000504617"/>
    </source>
</evidence>
<dbReference type="InterPro" id="IPR051755">
    <property type="entry name" value="Ig-like_CS_Receptor"/>
</dbReference>